<dbReference type="Proteomes" id="UP001274896">
    <property type="component" value="Unassembled WGS sequence"/>
</dbReference>
<protein>
    <submittedName>
        <fullName evidence="1">Uncharacterized protein</fullName>
    </submittedName>
</protein>
<dbReference type="AlphaFoldDB" id="A0AAE0RCA1"/>
<gene>
    <name evidence="1" type="ORF">QTP70_030126</name>
</gene>
<evidence type="ECO:0000313" key="1">
    <source>
        <dbReference type="EMBL" id="KAK3549068.1"/>
    </source>
</evidence>
<sequence length="77" mass="8806">MKKQQQEITQRMMLRSSERESGSWNWKTEDFAGISCVFRAGANLRPVYLCASFFTAVEVDKGIKLNIILNTGKSLIY</sequence>
<dbReference type="EMBL" id="JAUCMX010000004">
    <property type="protein sequence ID" value="KAK3549068.1"/>
    <property type="molecule type" value="Genomic_DNA"/>
</dbReference>
<reference evidence="1" key="1">
    <citation type="submission" date="2023-06" db="EMBL/GenBank/DDBJ databases">
        <title>Male Hemibagrus guttatus genome.</title>
        <authorList>
            <person name="Bian C."/>
        </authorList>
    </citation>
    <scope>NUCLEOTIDE SEQUENCE</scope>
    <source>
        <strain evidence="1">Male_cb2023</strain>
        <tissue evidence="1">Muscle</tissue>
    </source>
</reference>
<accession>A0AAE0RCA1</accession>
<proteinExistence type="predicted"/>
<keyword evidence="2" id="KW-1185">Reference proteome</keyword>
<evidence type="ECO:0000313" key="2">
    <source>
        <dbReference type="Proteomes" id="UP001274896"/>
    </source>
</evidence>
<organism evidence="1 2">
    <name type="scientific">Hemibagrus guttatus</name>
    <dbReference type="NCBI Taxonomy" id="175788"/>
    <lineage>
        <taxon>Eukaryota</taxon>
        <taxon>Metazoa</taxon>
        <taxon>Chordata</taxon>
        <taxon>Craniata</taxon>
        <taxon>Vertebrata</taxon>
        <taxon>Euteleostomi</taxon>
        <taxon>Actinopterygii</taxon>
        <taxon>Neopterygii</taxon>
        <taxon>Teleostei</taxon>
        <taxon>Ostariophysi</taxon>
        <taxon>Siluriformes</taxon>
        <taxon>Bagridae</taxon>
        <taxon>Hemibagrus</taxon>
    </lineage>
</organism>
<name>A0AAE0RCA1_9TELE</name>
<comment type="caution">
    <text evidence="1">The sequence shown here is derived from an EMBL/GenBank/DDBJ whole genome shotgun (WGS) entry which is preliminary data.</text>
</comment>